<feature type="compositionally biased region" description="Low complexity" evidence="1">
    <location>
        <begin position="151"/>
        <end position="160"/>
    </location>
</feature>
<feature type="region of interest" description="Disordered" evidence="1">
    <location>
        <begin position="68"/>
        <end position="135"/>
    </location>
</feature>
<feature type="region of interest" description="Disordered" evidence="1">
    <location>
        <begin position="18"/>
        <end position="46"/>
    </location>
</feature>
<dbReference type="AlphaFoldDB" id="A0A9W8E7Z0"/>
<reference evidence="2" key="1">
    <citation type="submission" date="2022-07" db="EMBL/GenBank/DDBJ databases">
        <title>Phylogenomic reconstructions and comparative analyses of Kickxellomycotina fungi.</title>
        <authorList>
            <person name="Reynolds N.K."/>
            <person name="Stajich J.E."/>
            <person name="Barry K."/>
            <person name="Grigoriev I.V."/>
            <person name="Crous P."/>
            <person name="Smith M.E."/>
        </authorList>
    </citation>
    <scope>NUCLEOTIDE SEQUENCE</scope>
    <source>
        <strain evidence="2">RSA 1196</strain>
    </source>
</reference>
<comment type="caution">
    <text evidence="2">The sequence shown here is derived from an EMBL/GenBank/DDBJ whole genome shotgun (WGS) entry which is preliminary data.</text>
</comment>
<name>A0A9W8E7Z0_9FUNG</name>
<dbReference type="EMBL" id="JANBPY010000283">
    <property type="protein sequence ID" value="KAJ1967780.1"/>
    <property type="molecule type" value="Genomic_DNA"/>
</dbReference>
<proteinExistence type="predicted"/>
<protein>
    <submittedName>
        <fullName evidence="2">Uncharacterized protein</fullName>
    </submittedName>
</protein>
<dbReference type="Proteomes" id="UP001150925">
    <property type="component" value="Unassembled WGS sequence"/>
</dbReference>
<evidence type="ECO:0000313" key="3">
    <source>
        <dbReference type="Proteomes" id="UP001150925"/>
    </source>
</evidence>
<accession>A0A9W8E7Z0</accession>
<feature type="region of interest" description="Disordered" evidence="1">
    <location>
        <begin position="150"/>
        <end position="233"/>
    </location>
</feature>
<organism evidence="2 3">
    <name type="scientific">Dispira parvispora</name>
    <dbReference type="NCBI Taxonomy" id="1520584"/>
    <lineage>
        <taxon>Eukaryota</taxon>
        <taxon>Fungi</taxon>
        <taxon>Fungi incertae sedis</taxon>
        <taxon>Zoopagomycota</taxon>
        <taxon>Kickxellomycotina</taxon>
        <taxon>Dimargaritomycetes</taxon>
        <taxon>Dimargaritales</taxon>
        <taxon>Dimargaritaceae</taxon>
        <taxon>Dispira</taxon>
    </lineage>
</organism>
<evidence type="ECO:0000256" key="1">
    <source>
        <dbReference type="SAM" id="MobiDB-lite"/>
    </source>
</evidence>
<dbReference type="OrthoDB" id="10396572at2759"/>
<feature type="compositionally biased region" description="Low complexity" evidence="1">
    <location>
        <begin position="172"/>
        <end position="187"/>
    </location>
</feature>
<feature type="compositionally biased region" description="Polar residues" evidence="1">
    <location>
        <begin position="205"/>
        <end position="222"/>
    </location>
</feature>
<sequence>MSTDRYIVSDALAHDLSKRLRTDSPGTNEKAGSINASLSSSPRHQPYLTYYGTPDVEPMPLVYYNDPNPPLYTPPSPSLSPVGSDTGDPFDTLYWPRWGTEGESLRPSDPLDHLSSVTSDSARDEGAPPSPTSLFEFPYIGVVTADASYISGGSSSSLSSEFDTDKEEHASTSDNTADASSNLPLPSRIKRPISPPPTRRRNRKQLTVSLNSSNGRSAPYSRNRTRSCRKSTA</sequence>
<gene>
    <name evidence="2" type="ORF">IWQ62_001643</name>
</gene>
<feature type="compositionally biased region" description="Pro residues" evidence="1">
    <location>
        <begin position="68"/>
        <end position="78"/>
    </location>
</feature>
<evidence type="ECO:0000313" key="2">
    <source>
        <dbReference type="EMBL" id="KAJ1967780.1"/>
    </source>
</evidence>
<feature type="compositionally biased region" description="Polar residues" evidence="1">
    <location>
        <begin position="34"/>
        <end position="43"/>
    </location>
</feature>
<feature type="compositionally biased region" description="Basic residues" evidence="1">
    <location>
        <begin position="223"/>
        <end position="233"/>
    </location>
</feature>
<keyword evidence="3" id="KW-1185">Reference proteome</keyword>
<feature type="compositionally biased region" description="Basic and acidic residues" evidence="1">
    <location>
        <begin position="103"/>
        <end position="112"/>
    </location>
</feature>